<gene>
    <name evidence="8" type="ORF">PR048_024677</name>
</gene>
<evidence type="ECO:0000256" key="5">
    <source>
        <dbReference type="ARBA" id="ARBA00022801"/>
    </source>
</evidence>
<keyword evidence="2" id="KW-0548">Nucleotidyltransferase</keyword>
<evidence type="ECO:0000256" key="6">
    <source>
        <dbReference type="ARBA" id="ARBA00022918"/>
    </source>
</evidence>
<evidence type="ECO:0000256" key="2">
    <source>
        <dbReference type="ARBA" id="ARBA00022695"/>
    </source>
</evidence>
<evidence type="ECO:0000256" key="1">
    <source>
        <dbReference type="ARBA" id="ARBA00022679"/>
    </source>
</evidence>
<feature type="domain" description="Reverse transcriptase RNase H-like" evidence="7">
    <location>
        <begin position="45"/>
        <end position="86"/>
    </location>
</feature>
<sequence length="94" mass="11111">MPSGYGQHCSQEHSELPKIFLLPMLCWLITFHDDILFLYTMHLCVSQNEELRIVAGILKFHNYWYGRHFEIYTDHKTLLGLFMDRNATPLILSP</sequence>
<name>A0ABQ9GP79_9NEOP</name>
<reference evidence="8 9" key="1">
    <citation type="submission" date="2023-02" db="EMBL/GenBank/DDBJ databases">
        <title>LHISI_Scaffold_Assembly.</title>
        <authorList>
            <person name="Stuart O.P."/>
            <person name="Cleave R."/>
            <person name="Magrath M.J.L."/>
            <person name="Mikheyev A.S."/>
        </authorList>
    </citation>
    <scope>NUCLEOTIDE SEQUENCE [LARGE SCALE GENOMIC DNA]</scope>
    <source>
        <strain evidence="8">Daus_M_001</strain>
        <tissue evidence="8">Leg muscle</tissue>
    </source>
</reference>
<dbReference type="Proteomes" id="UP001159363">
    <property type="component" value="Chromosome 9"/>
</dbReference>
<keyword evidence="5" id="KW-0378">Hydrolase</keyword>
<evidence type="ECO:0000313" key="9">
    <source>
        <dbReference type="Proteomes" id="UP001159363"/>
    </source>
</evidence>
<comment type="caution">
    <text evidence="8">The sequence shown here is derived from an EMBL/GenBank/DDBJ whole genome shotgun (WGS) entry which is preliminary data.</text>
</comment>
<proteinExistence type="predicted"/>
<dbReference type="Pfam" id="PF17917">
    <property type="entry name" value="RT_RNaseH"/>
    <property type="match status" value="1"/>
</dbReference>
<dbReference type="InterPro" id="IPR041373">
    <property type="entry name" value="RT_RNaseH"/>
</dbReference>
<keyword evidence="9" id="KW-1185">Reference proteome</keyword>
<evidence type="ECO:0000313" key="8">
    <source>
        <dbReference type="EMBL" id="KAJ8873841.1"/>
    </source>
</evidence>
<accession>A0ABQ9GP79</accession>
<dbReference type="EMBL" id="JARBHB010000010">
    <property type="protein sequence ID" value="KAJ8873841.1"/>
    <property type="molecule type" value="Genomic_DNA"/>
</dbReference>
<protein>
    <recommendedName>
        <fullName evidence="7">Reverse transcriptase RNase H-like domain-containing protein</fullName>
    </recommendedName>
</protein>
<organism evidence="8 9">
    <name type="scientific">Dryococelus australis</name>
    <dbReference type="NCBI Taxonomy" id="614101"/>
    <lineage>
        <taxon>Eukaryota</taxon>
        <taxon>Metazoa</taxon>
        <taxon>Ecdysozoa</taxon>
        <taxon>Arthropoda</taxon>
        <taxon>Hexapoda</taxon>
        <taxon>Insecta</taxon>
        <taxon>Pterygota</taxon>
        <taxon>Neoptera</taxon>
        <taxon>Polyneoptera</taxon>
        <taxon>Phasmatodea</taxon>
        <taxon>Verophasmatodea</taxon>
        <taxon>Anareolatae</taxon>
        <taxon>Phasmatidae</taxon>
        <taxon>Eurycanthinae</taxon>
        <taxon>Dryococelus</taxon>
    </lineage>
</organism>
<keyword evidence="1" id="KW-0808">Transferase</keyword>
<evidence type="ECO:0000256" key="4">
    <source>
        <dbReference type="ARBA" id="ARBA00022759"/>
    </source>
</evidence>
<keyword evidence="3" id="KW-0540">Nuclease</keyword>
<evidence type="ECO:0000259" key="7">
    <source>
        <dbReference type="Pfam" id="PF17917"/>
    </source>
</evidence>
<keyword evidence="6" id="KW-0695">RNA-directed DNA polymerase</keyword>
<evidence type="ECO:0000256" key="3">
    <source>
        <dbReference type="ARBA" id="ARBA00022722"/>
    </source>
</evidence>
<keyword evidence="4" id="KW-0255">Endonuclease</keyword>